<dbReference type="Proteomes" id="UP000195331">
    <property type="component" value="Chromosome"/>
</dbReference>
<name>A0A1Y0CGG2_9MYCO</name>
<reference evidence="1 2" key="1">
    <citation type="submission" date="2017-04" db="EMBL/GenBank/DDBJ databases">
        <title>Whole Genome Sequence of 1,4-Dioxane Degrading Bacterium Mycobacterium dioxanotrophicus PH-06.</title>
        <authorList>
            <person name="He Y."/>
        </authorList>
    </citation>
    <scope>NUCLEOTIDE SEQUENCE [LARGE SCALE GENOMIC DNA]</scope>
    <source>
        <strain evidence="1 2">PH-06</strain>
    </source>
</reference>
<dbReference type="AlphaFoldDB" id="A0A1Y0CGG2"/>
<organism evidence="1 2">
    <name type="scientific">Mycobacterium dioxanotrophicus</name>
    <dbReference type="NCBI Taxonomy" id="482462"/>
    <lineage>
        <taxon>Bacteria</taxon>
        <taxon>Bacillati</taxon>
        <taxon>Actinomycetota</taxon>
        <taxon>Actinomycetes</taxon>
        <taxon>Mycobacteriales</taxon>
        <taxon>Mycobacteriaceae</taxon>
        <taxon>Mycobacterium</taxon>
    </lineage>
</organism>
<gene>
    <name evidence="1" type="ORF">BTO20_33985</name>
</gene>
<sequence>MPEAYALVMIHTAVIGVCEYRISTEEDVIEARWITADQVEEGCKICRGRATGDTSNGFPGDYHVKYFGAEDELVGDLDLHIEQLGDACRLTWRNRPDADSAPGEIAFEGIGFQTDGQSMVLTYWMTE</sequence>
<dbReference type="KEGG" id="mdx:BTO20_33985"/>
<accession>A0A1Y0CGG2</accession>
<keyword evidence="2" id="KW-1185">Reference proteome</keyword>
<evidence type="ECO:0000313" key="1">
    <source>
        <dbReference type="EMBL" id="ART74087.1"/>
    </source>
</evidence>
<protein>
    <submittedName>
        <fullName evidence="1">Uncharacterized protein</fullName>
    </submittedName>
</protein>
<proteinExistence type="predicted"/>
<evidence type="ECO:0000313" key="2">
    <source>
        <dbReference type="Proteomes" id="UP000195331"/>
    </source>
</evidence>
<dbReference type="EMBL" id="CP020809">
    <property type="protein sequence ID" value="ART74087.1"/>
    <property type="molecule type" value="Genomic_DNA"/>
</dbReference>
<dbReference type="OrthoDB" id="4723839at2"/>